<protein>
    <submittedName>
        <fullName evidence="1">Uncharacterized protein</fullName>
    </submittedName>
</protein>
<name>A0A0E9S2C6_ANGAN</name>
<reference evidence="1" key="2">
    <citation type="journal article" date="2015" name="Fish Shellfish Immunol.">
        <title>Early steps in the European eel (Anguilla anguilla)-Vibrio vulnificus interaction in the gills: Role of the RtxA13 toxin.</title>
        <authorList>
            <person name="Callol A."/>
            <person name="Pajuelo D."/>
            <person name="Ebbesson L."/>
            <person name="Teles M."/>
            <person name="MacKenzie S."/>
            <person name="Amaro C."/>
        </authorList>
    </citation>
    <scope>NUCLEOTIDE SEQUENCE</scope>
</reference>
<dbReference type="AlphaFoldDB" id="A0A0E9S2C6"/>
<evidence type="ECO:0000313" key="1">
    <source>
        <dbReference type="EMBL" id="JAH35436.1"/>
    </source>
</evidence>
<proteinExistence type="predicted"/>
<dbReference type="EMBL" id="GBXM01073141">
    <property type="protein sequence ID" value="JAH35436.1"/>
    <property type="molecule type" value="Transcribed_RNA"/>
</dbReference>
<accession>A0A0E9S2C6</accession>
<reference evidence="1" key="1">
    <citation type="submission" date="2014-11" db="EMBL/GenBank/DDBJ databases">
        <authorList>
            <person name="Amaro Gonzalez C."/>
        </authorList>
    </citation>
    <scope>NUCLEOTIDE SEQUENCE</scope>
</reference>
<organism evidence="1">
    <name type="scientific">Anguilla anguilla</name>
    <name type="common">European freshwater eel</name>
    <name type="synonym">Muraena anguilla</name>
    <dbReference type="NCBI Taxonomy" id="7936"/>
    <lineage>
        <taxon>Eukaryota</taxon>
        <taxon>Metazoa</taxon>
        <taxon>Chordata</taxon>
        <taxon>Craniata</taxon>
        <taxon>Vertebrata</taxon>
        <taxon>Euteleostomi</taxon>
        <taxon>Actinopterygii</taxon>
        <taxon>Neopterygii</taxon>
        <taxon>Teleostei</taxon>
        <taxon>Anguilliformes</taxon>
        <taxon>Anguillidae</taxon>
        <taxon>Anguilla</taxon>
    </lineage>
</organism>
<sequence length="47" mass="5639">MHVPNFHNSLAVENKINWINWKKFHCCVHGFVQFFYVADGMLIINFK</sequence>